<evidence type="ECO:0000313" key="9">
    <source>
        <dbReference type="EMBL" id="EBQ2253428.1"/>
    </source>
</evidence>
<dbReference type="GO" id="GO:0009389">
    <property type="term" value="F:dimethyl sulfoxide reductase activity"/>
    <property type="evidence" value="ECO:0007669"/>
    <property type="project" value="InterPro"/>
</dbReference>
<dbReference type="PROSITE" id="PS51318">
    <property type="entry name" value="TAT"/>
    <property type="match status" value="1"/>
</dbReference>
<feature type="domain" description="4Fe-4S Mo/W bis-MGD-type" evidence="8">
    <location>
        <begin position="56"/>
        <end position="117"/>
    </location>
</feature>
<keyword evidence="3" id="KW-0500">Molybdenum</keyword>
<dbReference type="Pfam" id="PF00384">
    <property type="entry name" value="Molybdopterin"/>
    <property type="match status" value="1"/>
</dbReference>
<name>A0A5U4X8B6_SALET</name>
<dbReference type="InterPro" id="IPR006656">
    <property type="entry name" value="Mopterin_OxRdtase"/>
</dbReference>
<dbReference type="PANTHER" id="PTHR43742">
    <property type="entry name" value="TRIMETHYLAMINE-N-OXIDE REDUCTASE"/>
    <property type="match status" value="1"/>
</dbReference>
<dbReference type="SMART" id="SM00926">
    <property type="entry name" value="Molybdop_Fe4S4"/>
    <property type="match status" value="1"/>
</dbReference>
<keyword evidence="5" id="KW-0574">Periplasm</keyword>
<evidence type="ECO:0000259" key="8">
    <source>
        <dbReference type="PROSITE" id="PS51669"/>
    </source>
</evidence>
<accession>A0A5U4X8B6</accession>
<dbReference type="GO" id="GO:0009055">
    <property type="term" value="F:electron transfer activity"/>
    <property type="evidence" value="ECO:0007669"/>
    <property type="project" value="TreeGrafter"/>
</dbReference>
<sequence length="666" mass="73806">MKITNPEALMAASISRRSLVKTSAIGSLALASSAFTLPFSRIAHAAADLASGNVAEKAVWSSCTVNCGSRCLLRLHVKDDTVYWVESDTTGNDEYGNHQVRACLRGRSIRRRMNHPDRLKYPMKRVGKRGEGKFERISWDEALDTIGDNLKRILKDYGNEAVHVLYGTGVDGGNITNSNVPYRLMNACGGYLSRYGSYSTAQISAAMSYMFGGNDGNSPDDIANTKLVVMFGNNPAETRMSGGGVTYYVEQARERSNARMIVIDPRYNDTAAGREDEWLPIRPGTDGALAAAIGWVLITEDLIDKPFLDKYCIGYDETTLPASAPRNAHYKAYILGQGDDGIAKTPQWAAQITSIPAEKIIQLAREIGSAKPAYICQGWGPQRHSNGEQTARAIAMLSVLTGNVGINGGNSGVREGTWDLGVEWFSMLENPVKTQISVFTWTDAIDHGAEMTATRDGVRGKDKLDVPIKFLWCYASNTLINQHGDIAHTHEVLQDDSKCEMIVGIEHFMTASAKYCDILLPDLMPTEQEDLISHESAGNMGYVILGQPATSPKFERKPIYWTLSEVAKRLGPDVYQTFTEGRTQHEWVKYLHAKTKARNPEMPDYEEMKQTGIFKKKCPEEHYVAFRAFREDPAANPLKTPSGKIEIYSERLATLANTWELKKDEI</sequence>
<dbReference type="PROSITE" id="PS51669">
    <property type="entry name" value="4FE4S_MOW_BIS_MGD"/>
    <property type="match status" value="1"/>
</dbReference>
<dbReference type="Gene3D" id="3.40.50.12440">
    <property type="match status" value="2"/>
</dbReference>
<dbReference type="FunFam" id="3.40.228.10:FF:000004">
    <property type="entry name" value="Dimethyl sulfoxide reductase subunit A"/>
    <property type="match status" value="1"/>
</dbReference>
<dbReference type="GO" id="GO:0030151">
    <property type="term" value="F:molybdenum ion binding"/>
    <property type="evidence" value="ECO:0007669"/>
    <property type="project" value="InterPro"/>
</dbReference>
<keyword evidence="7" id="KW-0411">Iron-sulfur</keyword>
<dbReference type="GO" id="GO:0009061">
    <property type="term" value="P:anaerobic respiration"/>
    <property type="evidence" value="ECO:0007669"/>
    <property type="project" value="TreeGrafter"/>
</dbReference>
<evidence type="ECO:0000256" key="5">
    <source>
        <dbReference type="ARBA" id="ARBA00022764"/>
    </source>
</evidence>
<dbReference type="GO" id="GO:0051539">
    <property type="term" value="F:4 iron, 4 sulfur cluster binding"/>
    <property type="evidence" value="ECO:0007669"/>
    <property type="project" value="UniProtKB-KW"/>
</dbReference>
<dbReference type="NCBIfam" id="TIGR02166">
    <property type="entry name" value="dmsA_ynfE"/>
    <property type="match status" value="1"/>
</dbReference>
<dbReference type="FunFam" id="3.40.50.12440:FF:000002">
    <property type="entry name" value="Anaerobic dimethyl sulfoxide reductase, A subunit"/>
    <property type="match status" value="1"/>
</dbReference>
<dbReference type="PANTHER" id="PTHR43742:SF1">
    <property type="entry name" value="DIMETHYL SULFOXIDE REDUCTASE CHAIN YNFF-RELATED"/>
    <property type="match status" value="1"/>
</dbReference>
<dbReference type="FunFam" id="3.40.50.740:FF:000005">
    <property type="entry name" value="Anaerobic dimethyl sulfoxide reductase, A subunit"/>
    <property type="match status" value="1"/>
</dbReference>
<dbReference type="FunFam" id="3.40.50.12440:FF:000003">
    <property type="entry name" value="Anaerobic dimethyl sulfoxide reductase subunit A"/>
    <property type="match status" value="1"/>
</dbReference>
<dbReference type="CDD" id="cd02770">
    <property type="entry name" value="MopB_DmsA-EC"/>
    <property type="match status" value="1"/>
</dbReference>
<evidence type="ECO:0000256" key="6">
    <source>
        <dbReference type="ARBA" id="ARBA00023004"/>
    </source>
</evidence>
<reference evidence="9" key="1">
    <citation type="submission" date="2018-07" db="EMBL/GenBank/DDBJ databases">
        <authorList>
            <consortium name="GenomeTrakr network: Whole genome sequencing for foodborne pathogen traceback"/>
        </authorList>
    </citation>
    <scope>NUCLEOTIDE SEQUENCE</scope>
    <source>
        <strain evidence="9">CFSAN032048</strain>
    </source>
</reference>
<dbReference type="InterPro" id="IPR011888">
    <property type="entry name" value="Anaer_DMSO_reductase"/>
</dbReference>
<gene>
    <name evidence="9" type="ORF">AXT19_19350</name>
</gene>
<dbReference type="InterPro" id="IPR027467">
    <property type="entry name" value="MopterinOxRdtase_cofactor_BS"/>
</dbReference>
<keyword evidence="6" id="KW-0408">Iron</keyword>
<dbReference type="PROSITE" id="PS00551">
    <property type="entry name" value="MOLYBDOPTERIN_PROK_1"/>
    <property type="match status" value="1"/>
</dbReference>
<dbReference type="GO" id="GO:0030288">
    <property type="term" value="C:outer membrane-bounded periplasmic space"/>
    <property type="evidence" value="ECO:0007669"/>
    <property type="project" value="TreeGrafter"/>
</dbReference>
<evidence type="ECO:0000256" key="3">
    <source>
        <dbReference type="ARBA" id="ARBA00022505"/>
    </source>
</evidence>
<comment type="cofactor">
    <cofactor evidence="1">
        <name>Mo-bis(molybdopterin guanine dinucleotide)</name>
        <dbReference type="ChEBI" id="CHEBI:60539"/>
    </cofactor>
</comment>
<dbReference type="InterPro" id="IPR006311">
    <property type="entry name" value="TAT_signal"/>
</dbReference>
<organism evidence="9">
    <name type="scientific">Salmonella enterica I</name>
    <dbReference type="NCBI Taxonomy" id="59201"/>
    <lineage>
        <taxon>Bacteria</taxon>
        <taxon>Pseudomonadati</taxon>
        <taxon>Pseudomonadota</taxon>
        <taxon>Gammaproteobacteria</taxon>
        <taxon>Enterobacterales</taxon>
        <taxon>Enterobacteriaceae</taxon>
        <taxon>Salmonella</taxon>
    </lineage>
</organism>
<dbReference type="Gene3D" id="3.40.50.740">
    <property type="match status" value="1"/>
</dbReference>
<dbReference type="Gene3D" id="3.40.228.10">
    <property type="entry name" value="Dimethylsulfoxide Reductase, domain 2"/>
    <property type="match status" value="1"/>
</dbReference>
<dbReference type="EMBL" id="AAGOHL010000106">
    <property type="protein sequence ID" value="EBQ2253428.1"/>
    <property type="molecule type" value="Genomic_DNA"/>
</dbReference>
<evidence type="ECO:0000256" key="4">
    <source>
        <dbReference type="ARBA" id="ARBA00022723"/>
    </source>
</evidence>
<keyword evidence="4" id="KW-0479">Metal-binding</keyword>
<keyword evidence="2" id="KW-0004">4Fe-4S</keyword>
<evidence type="ECO:0000256" key="2">
    <source>
        <dbReference type="ARBA" id="ARBA00022485"/>
    </source>
</evidence>
<proteinExistence type="predicted"/>
<evidence type="ECO:0000256" key="1">
    <source>
        <dbReference type="ARBA" id="ARBA00001942"/>
    </source>
</evidence>
<dbReference type="SUPFAM" id="SSF53706">
    <property type="entry name" value="Formate dehydrogenase/DMSO reductase, domains 1-3"/>
    <property type="match status" value="1"/>
</dbReference>
<protein>
    <submittedName>
        <fullName evidence="9">Molybdopterin-dependent oxidoreductase</fullName>
    </submittedName>
</protein>
<dbReference type="InterPro" id="IPR050612">
    <property type="entry name" value="Prok_Mopterin_Oxidored"/>
</dbReference>
<dbReference type="InterPro" id="IPR006963">
    <property type="entry name" value="Mopterin_OxRdtase_4Fe-4S_dom"/>
</dbReference>
<feature type="non-terminal residue" evidence="9">
    <location>
        <position position="666"/>
    </location>
</feature>
<evidence type="ECO:0000256" key="7">
    <source>
        <dbReference type="ARBA" id="ARBA00023014"/>
    </source>
</evidence>
<comment type="caution">
    <text evidence="9">The sequence shown here is derived from an EMBL/GenBank/DDBJ whole genome shotgun (WGS) entry which is preliminary data.</text>
</comment>
<dbReference type="AlphaFoldDB" id="A0A5U4X8B6"/>
<dbReference type="Pfam" id="PF04879">
    <property type="entry name" value="Molybdop_Fe4S4"/>
    <property type="match status" value="1"/>
</dbReference>